<keyword evidence="1" id="KW-0732">Signal</keyword>
<dbReference type="STRING" id="1220578.FPE01S_01_06430"/>
<feature type="region of interest" description="Disordered" evidence="3">
    <location>
        <begin position="264"/>
        <end position="308"/>
    </location>
</feature>
<evidence type="ECO:0000256" key="3">
    <source>
        <dbReference type="SAM" id="MobiDB-lite"/>
    </source>
</evidence>
<dbReference type="PANTHER" id="PTHR21666">
    <property type="entry name" value="PEPTIDASE-RELATED"/>
    <property type="match status" value="1"/>
</dbReference>
<dbReference type="InterPro" id="IPR016047">
    <property type="entry name" value="M23ase_b-sheet_dom"/>
</dbReference>
<dbReference type="Gene3D" id="2.70.70.10">
    <property type="entry name" value="Glucose Permease (Domain IIA)"/>
    <property type="match status" value="1"/>
</dbReference>
<evidence type="ECO:0000259" key="4">
    <source>
        <dbReference type="Pfam" id="PF01551"/>
    </source>
</evidence>
<keyword evidence="6" id="KW-1185">Reference proteome</keyword>
<dbReference type="Proteomes" id="UP000033121">
    <property type="component" value="Unassembled WGS sequence"/>
</dbReference>
<accession>A0A0E9MVM0</accession>
<evidence type="ECO:0000256" key="2">
    <source>
        <dbReference type="SAM" id="Coils"/>
    </source>
</evidence>
<dbReference type="InterPro" id="IPR011055">
    <property type="entry name" value="Dup_hybrid_motif"/>
</dbReference>
<gene>
    <name evidence="5" type="ORF">FPE01S_01_06430</name>
</gene>
<organism evidence="5 6">
    <name type="scientific">Flavihumibacter petaseus NBRC 106054</name>
    <dbReference type="NCBI Taxonomy" id="1220578"/>
    <lineage>
        <taxon>Bacteria</taxon>
        <taxon>Pseudomonadati</taxon>
        <taxon>Bacteroidota</taxon>
        <taxon>Chitinophagia</taxon>
        <taxon>Chitinophagales</taxon>
        <taxon>Chitinophagaceae</taxon>
        <taxon>Flavihumibacter</taxon>
    </lineage>
</organism>
<evidence type="ECO:0000313" key="5">
    <source>
        <dbReference type="EMBL" id="GAO41629.1"/>
    </source>
</evidence>
<feature type="domain" description="M23ase beta-sheet core" evidence="4">
    <location>
        <begin position="358"/>
        <end position="445"/>
    </location>
</feature>
<dbReference type="PANTHER" id="PTHR21666:SF289">
    <property type="entry name" value="L-ALA--D-GLU ENDOPEPTIDASE"/>
    <property type="match status" value="1"/>
</dbReference>
<dbReference type="AlphaFoldDB" id="A0A0E9MVM0"/>
<dbReference type="Gene3D" id="6.10.250.3150">
    <property type="match status" value="1"/>
</dbReference>
<sequence length="453" mass="51010">MKDSINNSIGMMQKGLFILFFLLLGGGLMVQAQSSAELKKKQADIQREIDDLREQIEKTKKYKKKSLAEVNLVNKKIRLRESQIRNINAQVNLIQSNINQSWRDILKLRSELDTLKQQYQLSVVYAYKNRSNYDFLNFIFSAGTFNDALKRMSYLKSYRAYREQQAENYRNTQDQLQKTLAGLRINKAQKDDALQEQNKQFKVLEEEKKEKDAVVKEIKGQEKELTNDLNAKRKQDAKLKTAIRSAINREIEIARKEEAARKAKEEAARKAAAAAEAKNNKEEPASKPATATSKPADKPAKESKPLSPLISSEEVKVLSDNFEKNKNNLPWPVNSGRIAMAFGPQKVEGLGNITFDNPGITIEADAGSSIKAVFEGVVSSVMNIGSTQAVILKHGKYFTTYSNLSSVTVNRGQQVKMGQVLGKLEEKDSGRGELDFVITNDKSVNLNPEAWLK</sequence>
<proteinExistence type="predicted"/>
<keyword evidence="2" id="KW-0175">Coiled coil</keyword>
<dbReference type="CDD" id="cd12797">
    <property type="entry name" value="M23_peptidase"/>
    <property type="match status" value="1"/>
</dbReference>
<evidence type="ECO:0000256" key="1">
    <source>
        <dbReference type="ARBA" id="ARBA00022729"/>
    </source>
</evidence>
<evidence type="ECO:0000313" key="6">
    <source>
        <dbReference type="Proteomes" id="UP000033121"/>
    </source>
</evidence>
<feature type="coiled-coil region" evidence="2">
    <location>
        <begin position="35"/>
        <end position="69"/>
    </location>
</feature>
<dbReference type="InterPro" id="IPR050570">
    <property type="entry name" value="Cell_wall_metabolism_enzyme"/>
</dbReference>
<protein>
    <submittedName>
        <fullName evidence="5">Peptidase M23 family protein</fullName>
    </submittedName>
</protein>
<dbReference type="SUPFAM" id="SSF51261">
    <property type="entry name" value="Duplicated hybrid motif"/>
    <property type="match status" value="1"/>
</dbReference>
<reference evidence="5 6" key="1">
    <citation type="submission" date="2015-04" db="EMBL/GenBank/DDBJ databases">
        <title>Whole genome shotgun sequence of Flavihumibacter petaseus NBRC 106054.</title>
        <authorList>
            <person name="Miyazawa S."/>
            <person name="Hosoyama A."/>
            <person name="Hashimoto M."/>
            <person name="Noguchi M."/>
            <person name="Tsuchikane K."/>
            <person name="Ohji S."/>
            <person name="Yamazoe A."/>
            <person name="Ichikawa N."/>
            <person name="Kimura A."/>
            <person name="Fujita N."/>
        </authorList>
    </citation>
    <scope>NUCLEOTIDE SEQUENCE [LARGE SCALE GENOMIC DNA]</scope>
    <source>
        <strain evidence="5 6">NBRC 106054</strain>
    </source>
</reference>
<feature type="compositionally biased region" description="Basic and acidic residues" evidence="3">
    <location>
        <begin position="295"/>
        <end position="304"/>
    </location>
</feature>
<dbReference type="Pfam" id="PF01551">
    <property type="entry name" value="Peptidase_M23"/>
    <property type="match status" value="1"/>
</dbReference>
<dbReference type="GO" id="GO:0004222">
    <property type="term" value="F:metalloendopeptidase activity"/>
    <property type="evidence" value="ECO:0007669"/>
    <property type="project" value="TreeGrafter"/>
</dbReference>
<comment type="caution">
    <text evidence="5">The sequence shown here is derived from an EMBL/GenBank/DDBJ whole genome shotgun (WGS) entry which is preliminary data.</text>
</comment>
<name>A0A0E9MVM0_9BACT</name>
<dbReference type="EMBL" id="BBWV01000001">
    <property type="protein sequence ID" value="GAO41629.1"/>
    <property type="molecule type" value="Genomic_DNA"/>
</dbReference>